<protein>
    <recommendedName>
        <fullName evidence="6">Ketoreductase (KR) domain-containing protein</fullName>
    </recommendedName>
</protein>
<dbReference type="PANTHER" id="PTHR43544:SF7">
    <property type="entry name" value="NADB-LER2"/>
    <property type="match status" value="1"/>
</dbReference>
<dbReference type="InterPro" id="IPR020904">
    <property type="entry name" value="Sc_DH/Rdtase_CS"/>
</dbReference>
<dbReference type="Pfam" id="PF00106">
    <property type="entry name" value="adh_short"/>
    <property type="match status" value="1"/>
</dbReference>
<evidence type="ECO:0008006" key="6">
    <source>
        <dbReference type="Google" id="ProtNLM"/>
    </source>
</evidence>
<dbReference type="PANTHER" id="PTHR43544">
    <property type="entry name" value="SHORT-CHAIN DEHYDROGENASE/REDUCTASE"/>
    <property type="match status" value="1"/>
</dbReference>
<name>A0A0D2NFF1_HYPSF</name>
<dbReference type="AlphaFoldDB" id="A0A0D2NFF1"/>
<accession>A0A0D2NFF1</accession>
<keyword evidence="5" id="KW-1185">Reference proteome</keyword>
<gene>
    <name evidence="4" type="ORF">HYPSUDRAFT_207904</name>
</gene>
<dbReference type="GO" id="GO:0005737">
    <property type="term" value="C:cytoplasm"/>
    <property type="evidence" value="ECO:0007669"/>
    <property type="project" value="TreeGrafter"/>
</dbReference>
<comment type="similarity">
    <text evidence="1">Belongs to the short-chain dehydrogenases/reductases (SDR) family.</text>
</comment>
<dbReference type="Proteomes" id="UP000054270">
    <property type="component" value="Unassembled WGS sequence"/>
</dbReference>
<dbReference type="SUPFAM" id="SSF51735">
    <property type="entry name" value="NAD(P)-binding Rossmann-fold domains"/>
    <property type="match status" value="1"/>
</dbReference>
<dbReference type="InterPro" id="IPR002347">
    <property type="entry name" value="SDR_fam"/>
</dbReference>
<proteinExistence type="inferred from homology"/>
<dbReference type="PROSITE" id="PS00061">
    <property type="entry name" value="ADH_SHORT"/>
    <property type="match status" value="1"/>
</dbReference>
<dbReference type="PRINTS" id="PR00081">
    <property type="entry name" value="GDHRDH"/>
</dbReference>
<reference evidence="5" key="1">
    <citation type="submission" date="2014-04" db="EMBL/GenBank/DDBJ databases">
        <title>Evolutionary Origins and Diversification of the Mycorrhizal Mutualists.</title>
        <authorList>
            <consortium name="DOE Joint Genome Institute"/>
            <consortium name="Mycorrhizal Genomics Consortium"/>
            <person name="Kohler A."/>
            <person name="Kuo A."/>
            <person name="Nagy L.G."/>
            <person name="Floudas D."/>
            <person name="Copeland A."/>
            <person name="Barry K.W."/>
            <person name="Cichocki N."/>
            <person name="Veneault-Fourrey C."/>
            <person name="LaButti K."/>
            <person name="Lindquist E.A."/>
            <person name="Lipzen A."/>
            <person name="Lundell T."/>
            <person name="Morin E."/>
            <person name="Murat C."/>
            <person name="Riley R."/>
            <person name="Ohm R."/>
            <person name="Sun H."/>
            <person name="Tunlid A."/>
            <person name="Henrissat B."/>
            <person name="Grigoriev I.V."/>
            <person name="Hibbett D.S."/>
            <person name="Martin F."/>
        </authorList>
    </citation>
    <scope>NUCLEOTIDE SEQUENCE [LARGE SCALE GENOMIC DNA]</scope>
    <source>
        <strain evidence="5">FD-334 SS-4</strain>
    </source>
</reference>
<organism evidence="4 5">
    <name type="scientific">Hypholoma sublateritium (strain FD-334 SS-4)</name>
    <dbReference type="NCBI Taxonomy" id="945553"/>
    <lineage>
        <taxon>Eukaryota</taxon>
        <taxon>Fungi</taxon>
        <taxon>Dikarya</taxon>
        <taxon>Basidiomycota</taxon>
        <taxon>Agaricomycotina</taxon>
        <taxon>Agaricomycetes</taxon>
        <taxon>Agaricomycetidae</taxon>
        <taxon>Agaricales</taxon>
        <taxon>Agaricineae</taxon>
        <taxon>Strophariaceae</taxon>
        <taxon>Hypholoma</taxon>
    </lineage>
</organism>
<keyword evidence="3" id="KW-0560">Oxidoreductase</keyword>
<sequence>MSSPPSTIYLVTGANRGLGTLVASILASHSDAFVYAAVRDPLKATSLEELSKKYPERISVVKWVAADAAENAELANVIKEKHGRVDTVIANAAVVRISNTVLQTTASDFEEHFTVNVLGTVILFQALHDLLKASASPRFIPISTGGASLSRKTIELPINIAAYGSSKAALNYVTRKIHFENEWLIAFPLAPGVVTTDAFHEAVAKDESGIFKRLLGQSPHNPPEEAAKLLVDLIDKATRETSGGEFINIDGSKLSW</sequence>
<dbReference type="GO" id="GO:0016491">
    <property type="term" value="F:oxidoreductase activity"/>
    <property type="evidence" value="ECO:0007669"/>
    <property type="project" value="UniProtKB-KW"/>
</dbReference>
<dbReference type="InterPro" id="IPR051468">
    <property type="entry name" value="Fungal_SecMetab_SDRs"/>
</dbReference>
<evidence type="ECO:0000256" key="3">
    <source>
        <dbReference type="ARBA" id="ARBA00023002"/>
    </source>
</evidence>
<keyword evidence="2" id="KW-0521">NADP</keyword>
<dbReference type="InterPro" id="IPR036291">
    <property type="entry name" value="NAD(P)-bd_dom_sf"/>
</dbReference>
<dbReference type="OrthoDB" id="9876299at2759"/>
<dbReference type="Gene3D" id="3.40.50.720">
    <property type="entry name" value="NAD(P)-binding Rossmann-like Domain"/>
    <property type="match status" value="1"/>
</dbReference>
<evidence type="ECO:0000313" key="4">
    <source>
        <dbReference type="EMBL" id="KJA15416.1"/>
    </source>
</evidence>
<evidence type="ECO:0000256" key="2">
    <source>
        <dbReference type="ARBA" id="ARBA00022857"/>
    </source>
</evidence>
<evidence type="ECO:0000256" key="1">
    <source>
        <dbReference type="ARBA" id="ARBA00006484"/>
    </source>
</evidence>
<dbReference type="OMA" id="QPKFIYI"/>
<dbReference type="EMBL" id="KN817645">
    <property type="protein sequence ID" value="KJA15416.1"/>
    <property type="molecule type" value="Genomic_DNA"/>
</dbReference>
<evidence type="ECO:0000313" key="5">
    <source>
        <dbReference type="Proteomes" id="UP000054270"/>
    </source>
</evidence>